<reference evidence="10" key="1">
    <citation type="journal article" date="2017" name="Front. Plant Sci.">
        <title>Climate Clever Clovers: New Paradigm to Reduce the Environmental Footprint of Ruminants by Breeding Low Methanogenic Forages Utilizing Haplotype Variation.</title>
        <authorList>
            <person name="Kaur P."/>
            <person name="Appels R."/>
            <person name="Bayer P.E."/>
            <person name="Keeble-Gagnere G."/>
            <person name="Wang J."/>
            <person name="Hirakawa H."/>
            <person name="Shirasawa K."/>
            <person name="Vercoe P."/>
            <person name="Stefanova K."/>
            <person name="Durmic Z."/>
            <person name="Nichols P."/>
            <person name="Revell C."/>
            <person name="Isobe S.N."/>
            <person name="Edwards D."/>
            <person name="Erskine W."/>
        </authorList>
    </citation>
    <scope>NUCLEOTIDE SEQUENCE [LARGE SCALE GENOMIC DNA]</scope>
    <source>
        <strain evidence="10">cv. Daliak</strain>
    </source>
</reference>
<keyword evidence="3" id="KW-0238">DNA-binding</keyword>
<dbReference type="InterPro" id="IPR003657">
    <property type="entry name" value="WRKY_dom"/>
</dbReference>
<accession>A0A2Z6MJU7</accession>
<evidence type="ECO:0000256" key="6">
    <source>
        <dbReference type="SAM" id="Coils"/>
    </source>
</evidence>
<evidence type="ECO:0000313" key="9">
    <source>
        <dbReference type="EMBL" id="GAU31931.1"/>
    </source>
</evidence>
<dbReference type="Pfam" id="PF03106">
    <property type="entry name" value="WRKY"/>
    <property type="match status" value="1"/>
</dbReference>
<comment type="subcellular location">
    <subcellularLocation>
        <location evidence="1">Nucleus</location>
    </subcellularLocation>
</comment>
<dbReference type="GO" id="GO:0005634">
    <property type="term" value="C:nucleus"/>
    <property type="evidence" value="ECO:0007669"/>
    <property type="project" value="UniProtKB-SubCell"/>
</dbReference>
<feature type="domain" description="WRKY" evidence="8">
    <location>
        <begin position="305"/>
        <end position="371"/>
    </location>
</feature>
<feature type="coiled-coil region" evidence="6">
    <location>
        <begin position="125"/>
        <end position="159"/>
    </location>
</feature>
<dbReference type="SMART" id="SM00774">
    <property type="entry name" value="WRKY"/>
    <property type="match status" value="1"/>
</dbReference>
<dbReference type="PANTHER" id="PTHR31429">
    <property type="entry name" value="WRKY TRANSCRIPTION FACTOR 36-RELATED"/>
    <property type="match status" value="1"/>
</dbReference>
<dbReference type="OrthoDB" id="1433011at2759"/>
<evidence type="ECO:0000256" key="5">
    <source>
        <dbReference type="ARBA" id="ARBA00023242"/>
    </source>
</evidence>
<evidence type="ECO:0000256" key="2">
    <source>
        <dbReference type="ARBA" id="ARBA00023015"/>
    </source>
</evidence>
<name>A0A2Z6MJU7_TRISU</name>
<dbReference type="GO" id="GO:0003700">
    <property type="term" value="F:DNA-binding transcription factor activity"/>
    <property type="evidence" value="ECO:0007669"/>
    <property type="project" value="InterPro"/>
</dbReference>
<feature type="region of interest" description="Disordered" evidence="7">
    <location>
        <begin position="205"/>
        <end position="240"/>
    </location>
</feature>
<keyword evidence="2" id="KW-0805">Transcription regulation</keyword>
<evidence type="ECO:0000256" key="4">
    <source>
        <dbReference type="ARBA" id="ARBA00023163"/>
    </source>
</evidence>
<dbReference type="PROSITE" id="PS50811">
    <property type="entry name" value="WRKY"/>
    <property type="match status" value="1"/>
</dbReference>
<dbReference type="Gene3D" id="2.20.25.80">
    <property type="entry name" value="WRKY domain"/>
    <property type="match status" value="1"/>
</dbReference>
<evidence type="ECO:0000256" key="3">
    <source>
        <dbReference type="ARBA" id="ARBA00023125"/>
    </source>
</evidence>
<keyword evidence="5" id="KW-0539">Nucleus</keyword>
<evidence type="ECO:0000259" key="8">
    <source>
        <dbReference type="PROSITE" id="PS50811"/>
    </source>
</evidence>
<dbReference type="Proteomes" id="UP000242715">
    <property type="component" value="Unassembled WGS sequence"/>
</dbReference>
<dbReference type="GO" id="GO:0043565">
    <property type="term" value="F:sequence-specific DNA binding"/>
    <property type="evidence" value="ECO:0007669"/>
    <property type="project" value="InterPro"/>
</dbReference>
<dbReference type="SUPFAM" id="SSF118290">
    <property type="entry name" value="WRKY DNA-binding domain"/>
    <property type="match status" value="1"/>
</dbReference>
<organism evidence="9 10">
    <name type="scientific">Trifolium subterraneum</name>
    <name type="common">Subterranean clover</name>
    <dbReference type="NCBI Taxonomy" id="3900"/>
    <lineage>
        <taxon>Eukaryota</taxon>
        <taxon>Viridiplantae</taxon>
        <taxon>Streptophyta</taxon>
        <taxon>Embryophyta</taxon>
        <taxon>Tracheophyta</taxon>
        <taxon>Spermatophyta</taxon>
        <taxon>Magnoliopsida</taxon>
        <taxon>eudicotyledons</taxon>
        <taxon>Gunneridae</taxon>
        <taxon>Pentapetalae</taxon>
        <taxon>rosids</taxon>
        <taxon>fabids</taxon>
        <taxon>Fabales</taxon>
        <taxon>Fabaceae</taxon>
        <taxon>Papilionoideae</taxon>
        <taxon>50 kb inversion clade</taxon>
        <taxon>NPAAA clade</taxon>
        <taxon>Hologalegina</taxon>
        <taxon>IRL clade</taxon>
        <taxon>Trifolieae</taxon>
        <taxon>Trifolium</taxon>
    </lineage>
</organism>
<dbReference type="InterPro" id="IPR044810">
    <property type="entry name" value="WRKY_plant"/>
</dbReference>
<dbReference type="PANTHER" id="PTHR31429:SF50">
    <property type="entry name" value="WRKY DOMAIN-CONTAINING PROTEIN"/>
    <property type="match status" value="1"/>
</dbReference>
<keyword evidence="10" id="KW-1185">Reference proteome</keyword>
<protein>
    <recommendedName>
        <fullName evidence="8">WRKY domain-containing protein</fullName>
    </recommendedName>
</protein>
<sequence>MAREKEIPMDSNPIDNNNSLNPFVLNSFTEDINNPMMMTPSPKNNIDNENQTSHETLKEIDFFKVNNNDHNKVVNLSAFANDHTNTPSLLELKLNSGTGLNLLTPNTSSDQSMLDDDGMSTTSEEKRIKNQMAILQGELDRTNMENRRLKLMLDQLQTDYDTLRMHFNKVMHDRMVERKSKEKERIKNGGVLVPSKVIDFESPPTVETEMDLDPSSSLMGRKRSRDELGLPTNNTDGASNELVLQKKSTNTVGDEKKELGKEIEREVIPIDNDENTQSLSPPNSYTIHQAEGALGKARVSVRARSEIDMIPDGGQWRKYGQKMAKGSPCARSYYRCSLSAGCPVRKQVQRCIQDTTIVITTYEGFHNHPLSPKAKEMAQRTSSAANMLLIGSTSSNDVRTPYSSSITRTPYSSSAAISISSTLPVVTLDYTQPSNQLSKHRNQFRILENPQNIASSSTSKTPQRLNQVDTMHHVLCDFPLAKEVWAMTFASILLM</sequence>
<dbReference type="EMBL" id="DF973472">
    <property type="protein sequence ID" value="GAU31931.1"/>
    <property type="molecule type" value="Genomic_DNA"/>
</dbReference>
<gene>
    <name evidence="9" type="ORF">TSUD_270630</name>
</gene>
<evidence type="ECO:0000256" key="7">
    <source>
        <dbReference type="SAM" id="MobiDB-lite"/>
    </source>
</evidence>
<evidence type="ECO:0000313" key="10">
    <source>
        <dbReference type="Proteomes" id="UP000242715"/>
    </source>
</evidence>
<dbReference type="AlphaFoldDB" id="A0A2Z6MJU7"/>
<keyword evidence="6" id="KW-0175">Coiled coil</keyword>
<proteinExistence type="predicted"/>
<evidence type="ECO:0000256" key="1">
    <source>
        <dbReference type="ARBA" id="ARBA00004123"/>
    </source>
</evidence>
<dbReference type="InterPro" id="IPR036576">
    <property type="entry name" value="WRKY_dom_sf"/>
</dbReference>
<keyword evidence="4" id="KW-0804">Transcription</keyword>